<dbReference type="AlphaFoldDB" id="A0AAD7GZE6"/>
<dbReference type="Proteomes" id="UP001221757">
    <property type="component" value="Unassembled WGS sequence"/>
</dbReference>
<gene>
    <name evidence="1" type="ORF">B0H17DRAFT_365410</name>
</gene>
<dbReference type="SUPFAM" id="SSF81383">
    <property type="entry name" value="F-box domain"/>
    <property type="match status" value="1"/>
</dbReference>
<dbReference type="EMBL" id="JARKIE010000003">
    <property type="protein sequence ID" value="KAJ7708789.1"/>
    <property type="molecule type" value="Genomic_DNA"/>
</dbReference>
<evidence type="ECO:0000313" key="2">
    <source>
        <dbReference type="Proteomes" id="UP001221757"/>
    </source>
</evidence>
<comment type="caution">
    <text evidence="1">The sequence shown here is derived from an EMBL/GenBank/DDBJ whole genome shotgun (WGS) entry which is preliminary data.</text>
</comment>
<dbReference type="InterPro" id="IPR036047">
    <property type="entry name" value="F-box-like_dom_sf"/>
</dbReference>
<accession>A0AAD7GZE6</accession>
<proteinExistence type="predicted"/>
<keyword evidence="2" id="KW-1185">Reference proteome</keyword>
<evidence type="ECO:0008006" key="3">
    <source>
        <dbReference type="Google" id="ProtNLM"/>
    </source>
</evidence>
<protein>
    <recommendedName>
        <fullName evidence="3">F-box domain-containing protein</fullName>
    </recommendedName>
</protein>
<name>A0AAD7GZE6_MYCRO</name>
<sequence>MTLAPSDIFSHLPLDTLDIILRHAGGADLASICRVSKLFRAHALDALYRDLSLTSDRSLKACFSIIDDPSVAARVKYFAVHSNNAGSFYGVIQETLTLLPNLRALELFTGGHGSCEWILPTDPNSCPFQLHTFLTDFQYTPDVGAFVARQRGLQHLKVPWSGGASYFGNLDFLGLPHLAKIAAPFSLVEALVPSRPVREVATFRDRSNIHPDRISCLTKSTAVAGIERLRINLNFLRDIGPDLLARTLPSLSCLVVDCDPREQDLIGWVSSFLTGFPRLHCFNLRLDLHLPRYMMGNPYVPPLSGEQDLQYFTFSVGGRRLGYAGTRVGNAWTRCPADEAAWLLAHSAFN</sequence>
<evidence type="ECO:0000313" key="1">
    <source>
        <dbReference type="EMBL" id="KAJ7708789.1"/>
    </source>
</evidence>
<reference evidence="1" key="1">
    <citation type="submission" date="2023-03" db="EMBL/GenBank/DDBJ databases">
        <title>Massive genome expansion in bonnet fungi (Mycena s.s.) driven by repeated elements and novel gene families across ecological guilds.</title>
        <authorList>
            <consortium name="Lawrence Berkeley National Laboratory"/>
            <person name="Harder C.B."/>
            <person name="Miyauchi S."/>
            <person name="Viragh M."/>
            <person name="Kuo A."/>
            <person name="Thoen E."/>
            <person name="Andreopoulos B."/>
            <person name="Lu D."/>
            <person name="Skrede I."/>
            <person name="Drula E."/>
            <person name="Henrissat B."/>
            <person name="Morin E."/>
            <person name="Kohler A."/>
            <person name="Barry K."/>
            <person name="LaButti K."/>
            <person name="Morin E."/>
            <person name="Salamov A."/>
            <person name="Lipzen A."/>
            <person name="Mereny Z."/>
            <person name="Hegedus B."/>
            <person name="Baldrian P."/>
            <person name="Stursova M."/>
            <person name="Weitz H."/>
            <person name="Taylor A."/>
            <person name="Grigoriev I.V."/>
            <person name="Nagy L.G."/>
            <person name="Martin F."/>
            <person name="Kauserud H."/>
        </authorList>
    </citation>
    <scope>NUCLEOTIDE SEQUENCE</scope>
    <source>
        <strain evidence="1">CBHHK067</strain>
    </source>
</reference>
<organism evidence="1 2">
    <name type="scientific">Mycena rosella</name>
    <name type="common">Pink bonnet</name>
    <name type="synonym">Agaricus rosellus</name>
    <dbReference type="NCBI Taxonomy" id="1033263"/>
    <lineage>
        <taxon>Eukaryota</taxon>
        <taxon>Fungi</taxon>
        <taxon>Dikarya</taxon>
        <taxon>Basidiomycota</taxon>
        <taxon>Agaricomycotina</taxon>
        <taxon>Agaricomycetes</taxon>
        <taxon>Agaricomycetidae</taxon>
        <taxon>Agaricales</taxon>
        <taxon>Marasmiineae</taxon>
        <taxon>Mycenaceae</taxon>
        <taxon>Mycena</taxon>
    </lineage>
</organism>